<evidence type="ECO:0000259" key="1">
    <source>
        <dbReference type="PROSITE" id="PS50878"/>
    </source>
</evidence>
<keyword evidence="3" id="KW-1185">Reference proteome</keyword>
<dbReference type="OrthoDB" id="7700848at2759"/>
<dbReference type="PaxDb" id="67767-A0A0J7KLF5"/>
<dbReference type="PROSITE" id="PS50878">
    <property type="entry name" value="RT_POL"/>
    <property type="match status" value="1"/>
</dbReference>
<accession>A0A0J7KLF5</accession>
<proteinExistence type="predicted"/>
<dbReference type="InterPro" id="IPR000477">
    <property type="entry name" value="RT_dom"/>
</dbReference>
<dbReference type="SUPFAM" id="SSF56672">
    <property type="entry name" value="DNA/RNA polymerases"/>
    <property type="match status" value="1"/>
</dbReference>
<evidence type="ECO:0000313" key="3">
    <source>
        <dbReference type="Proteomes" id="UP000036403"/>
    </source>
</evidence>
<keyword evidence="2" id="KW-0808">Transferase</keyword>
<comment type="caution">
    <text evidence="2">The sequence shown here is derived from an EMBL/GenBank/DDBJ whole genome shotgun (WGS) entry which is preliminary data.</text>
</comment>
<gene>
    <name evidence="2" type="ORF">RF55_9120</name>
</gene>
<dbReference type="AlphaFoldDB" id="A0A0J7KLF5"/>
<dbReference type="InterPro" id="IPR043502">
    <property type="entry name" value="DNA/RNA_pol_sf"/>
</dbReference>
<feature type="domain" description="Reverse transcriptase" evidence="1">
    <location>
        <begin position="41"/>
        <end position="245"/>
    </location>
</feature>
<evidence type="ECO:0000313" key="2">
    <source>
        <dbReference type="EMBL" id="KMQ91059.1"/>
    </source>
</evidence>
<dbReference type="CDD" id="cd01650">
    <property type="entry name" value="RT_nLTR_like"/>
    <property type="match status" value="1"/>
</dbReference>
<dbReference type="GO" id="GO:0003964">
    <property type="term" value="F:RNA-directed DNA polymerase activity"/>
    <property type="evidence" value="ECO:0007669"/>
    <property type="project" value="UniProtKB-KW"/>
</dbReference>
<protein>
    <submittedName>
        <fullName evidence="2">Reverse transcriptase</fullName>
    </submittedName>
</protein>
<dbReference type="EMBL" id="LBMM01005969">
    <property type="protein sequence ID" value="KMQ91059.1"/>
    <property type="molecule type" value="Genomic_DNA"/>
</dbReference>
<reference evidence="2 3" key="1">
    <citation type="submission" date="2015-04" db="EMBL/GenBank/DDBJ databases">
        <title>Lasius niger genome sequencing.</title>
        <authorList>
            <person name="Konorov E.A."/>
            <person name="Nikitin M.A."/>
            <person name="Kirill M.V."/>
            <person name="Chang P."/>
        </authorList>
    </citation>
    <scope>NUCLEOTIDE SEQUENCE [LARGE SCALE GENOMIC DNA]</scope>
    <source>
        <tissue evidence="2">Whole</tissue>
    </source>
</reference>
<keyword evidence="2" id="KW-0548">Nucleotidyltransferase</keyword>
<dbReference type="Proteomes" id="UP000036403">
    <property type="component" value="Unassembled WGS sequence"/>
</dbReference>
<dbReference type="PANTHER" id="PTHR19446">
    <property type="entry name" value="REVERSE TRANSCRIPTASES"/>
    <property type="match status" value="1"/>
</dbReference>
<name>A0A0J7KLF5_LASNI</name>
<dbReference type="STRING" id="67767.A0A0J7KLF5"/>
<sequence>MEYIKKRPARNAAPGPDNFKATVWKKVPNVILGHVANLFTLCLRRGYFSEIWRRVILVLIPKGPRGVSGEIKARPICLLDELGKTFERVIAQRINFWLENNEEHSLSENQYGFRRARSTVDALLRVRELTREMVGRGGYAIAMGLDISNAFNSVPWGTILAALEHKEIPVYLRAIVASYLSRRSIVYRNMEGCTMEREVRAGVPQGSVLGPLLWNIAFDSVLRLDAEEGCHTVCYADDTSHCHVG</sequence>
<keyword evidence="2" id="KW-0695">RNA-directed DNA polymerase</keyword>
<organism evidence="2 3">
    <name type="scientific">Lasius niger</name>
    <name type="common">Black garden ant</name>
    <dbReference type="NCBI Taxonomy" id="67767"/>
    <lineage>
        <taxon>Eukaryota</taxon>
        <taxon>Metazoa</taxon>
        <taxon>Ecdysozoa</taxon>
        <taxon>Arthropoda</taxon>
        <taxon>Hexapoda</taxon>
        <taxon>Insecta</taxon>
        <taxon>Pterygota</taxon>
        <taxon>Neoptera</taxon>
        <taxon>Endopterygota</taxon>
        <taxon>Hymenoptera</taxon>
        <taxon>Apocrita</taxon>
        <taxon>Aculeata</taxon>
        <taxon>Formicoidea</taxon>
        <taxon>Formicidae</taxon>
        <taxon>Formicinae</taxon>
        <taxon>Lasius</taxon>
        <taxon>Lasius</taxon>
    </lineage>
</organism>
<dbReference type="Pfam" id="PF00078">
    <property type="entry name" value="RVT_1"/>
    <property type="match status" value="1"/>
</dbReference>